<keyword evidence="1" id="KW-0812">Transmembrane</keyword>
<feature type="transmembrane region" description="Helical" evidence="1">
    <location>
        <begin position="216"/>
        <end position="239"/>
    </location>
</feature>
<reference evidence="2 3" key="1">
    <citation type="submission" date="2016-06" db="EMBL/GenBank/DDBJ databases">
        <title>Three novel species with peptidoglycan cell walls form the new genus Lacunisphaera gen. nov. in the family Opitutaceae of the verrucomicrobial subdivision 4.</title>
        <authorList>
            <person name="Rast P."/>
            <person name="Gloeckner I."/>
            <person name="Jogler M."/>
            <person name="Boedeker C."/>
            <person name="Jeske O."/>
            <person name="Wiegand S."/>
            <person name="Reinhardt R."/>
            <person name="Schumann P."/>
            <person name="Rohde M."/>
            <person name="Spring S."/>
            <person name="Gloeckner F.O."/>
            <person name="Jogler C."/>
        </authorList>
    </citation>
    <scope>NUCLEOTIDE SEQUENCE [LARGE SCALE GENOMIC DNA]</scope>
    <source>
        <strain evidence="2 3">IG16b</strain>
    </source>
</reference>
<dbReference type="RefSeq" id="WP_069961778.1">
    <property type="nucleotide sequence ID" value="NZ_CP016094.1"/>
</dbReference>
<dbReference type="AlphaFoldDB" id="A0A1D8AUJ3"/>
<organism evidence="2 3">
    <name type="scientific">Lacunisphaera limnophila</name>
    <dbReference type="NCBI Taxonomy" id="1838286"/>
    <lineage>
        <taxon>Bacteria</taxon>
        <taxon>Pseudomonadati</taxon>
        <taxon>Verrucomicrobiota</taxon>
        <taxon>Opitutia</taxon>
        <taxon>Opitutales</taxon>
        <taxon>Opitutaceae</taxon>
        <taxon>Lacunisphaera</taxon>
    </lineage>
</organism>
<dbReference type="OrthoDB" id="183803at2"/>
<feature type="transmembrane region" description="Helical" evidence="1">
    <location>
        <begin position="118"/>
        <end position="138"/>
    </location>
</feature>
<sequence>MTTRWQQLPLISLVVAAGLTATLCLLPAGPLTGYDANLMHECYRHDFRAMVLQGEWPWWNPHVALGRPFFADVETAVLYPATWLVLPLGVTGGILATVWLHLVLALEGGRRLAAQCGLGPGLAWAVGLGYALSGAVLARLQTGQLQVFCVLCLLPWIWRAALRLQDEPGPRSVAHFALWLALGYVAGSPQILWHGLIPLAAVVAGRVTSWREGSRLLLAGIAGGVLAAALVAVQLLPFLELLQEGNRPAHDALFATLYGARGEDWLALLLPPGLLSSSNVEANFHVGLVVILAAGAALAYLPRERNVRGLAAGAALGLLLAAGNHTPLLPWLTDALPGFGALRYPSRYFLGSALPLILLAAWWLQRQRETHQLSRTALGGLLALQGVILVGGLGWQGRLYAVPPPPAHEQRIREDLAAEGMPRDGAWPRAALPRSLLRANAGAQAGVSTLTGFNNPALARTWHALYLLAGQPLPTFHRAEIRDELLPALHPWAACFSLSLTVDPSTGHVRFADPAGPRAYLTHQTLTVADWRAALRQIAAGHDYHRQALIESAAHALTPASGTPVGSAQIHQYRNQHLALTTESSAPALLVLAEPWYPGWVARVDGMPVAVVPANGWMRAVPVPAGRHEVVLDFHPRGLWPGLLLSLLGLGVVGLLLRRKPSHLVA</sequence>
<dbReference type="PANTHER" id="PTHR38454:SF1">
    <property type="entry name" value="INTEGRAL MEMBRANE PROTEIN"/>
    <property type="match status" value="1"/>
</dbReference>
<name>A0A1D8AUJ3_9BACT</name>
<proteinExistence type="predicted"/>
<keyword evidence="1" id="KW-1133">Transmembrane helix</keyword>
<dbReference type="PANTHER" id="PTHR38454">
    <property type="entry name" value="INTEGRAL MEMBRANE PROTEIN-RELATED"/>
    <property type="match status" value="1"/>
</dbReference>
<accession>A0A1D8AUJ3</accession>
<protein>
    <submittedName>
        <fullName evidence="2">Bacterial membrane protein YfhO</fullName>
    </submittedName>
</protein>
<gene>
    <name evidence="2" type="ORF">Verru16b_01603</name>
</gene>
<dbReference type="STRING" id="1838286.Verru16b_01603"/>
<keyword evidence="3" id="KW-1185">Reference proteome</keyword>
<feature type="transmembrane region" description="Helical" evidence="1">
    <location>
        <begin position="638"/>
        <end position="657"/>
    </location>
</feature>
<feature type="transmembrane region" description="Helical" evidence="1">
    <location>
        <begin position="282"/>
        <end position="302"/>
    </location>
</feature>
<evidence type="ECO:0000313" key="2">
    <source>
        <dbReference type="EMBL" id="AOS44540.1"/>
    </source>
</evidence>
<feature type="transmembrane region" description="Helical" evidence="1">
    <location>
        <begin position="83"/>
        <end position="106"/>
    </location>
</feature>
<feature type="transmembrane region" description="Helical" evidence="1">
    <location>
        <begin position="376"/>
        <end position="395"/>
    </location>
</feature>
<feature type="transmembrane region" description="Helical" evidence="1">
    <location>
        <begin position="191"/>
        <end position="209"/>
    </location>
</feature>
<dbReference type="InterPro" id="IPR018580">
    <property type="entry name" value="Uncharacterised_YfhO"/>
</dbReference>
<evidence type="ECO:0000313" key="3">
    <source>
        <dbReference type="Proteomes" id="UP000095228"/>
    </source>
</evidence>
<feature type="transmembrane region" description="Helical" evidence="1">
    <location>
        <begin position="348"/>
        <end position="364"/>
    </location>
</feature>
<evidence type="ECO:0000256" key="1">
    <source>
        <dbReference type="SAM" id="Phobius"/>
    </source>
</evidence>
<keyword evidence="1" id="KW-0472">Membrane</keyword>
<dbReference type="EMBL" id="CP016094">
    <property type="protein sequence ID" value="AOS44540.1"/>
    <property type="molecule type" value="Genomic_DNA"/>
</dbReference>
<dbReference type="Pfam" id="PF09586">
    <property type="entry name" value="YfhO"/>
    <property type="match status" value="1"/>
</dbReference>
<feature type="transmembrane region" description="Helical" evidence="1">
    <location>
        <begin position="309"/>
        <end position="328"/>
    </location>
</feature>
<dbReference type="Proteomes" id="UP000095228">
    <property type="component" value="Chromosome"/>
</dbReference>
<dbReference type="KEGG" id="obg:Verru16b_01603"/>